<dbReference type="Pfam" id="PF01507">
    <property type="entry name" value="PAPS_reduct"/>
    <property type="match status" value="1"/>
</dbReference>
<gene>
    <name evidence="2" type="ORF">OZZ17_01700</name>
</gene>
<evidence type="ECO:0000259" key="1">
    <source>
        <dbReference type="Pfam" id="PF01507"/>
    </source>
</evidence>
<comment type="caution">
    <text evidence="2">The sequence shown here is derived from an EMBL/GenBank/DDBJ whole genome shotgun (WGS) entry which is preliminary data.</text>
</comment>
<dbReference type="InterPro" id="IPR014729">
    <property type="entry name" value="Rossmann-like_a/b/a_fold"/>
</dbReference>
<dbReference type="GO" id="GO:0003824">
    <property type="term" value="F:catalytic activity"/>
    <property type="evidence" value="ECO:0007669"/>
    <property type="project" value="InterPro"/>
</dbReference>
<reference evidence="2" key="1">
    <citation type="submission" date="2022-11" db="EMBL/GenBank/DDBJ databases">
        <title>Temperate bacteriophages infecting mucin-degrading bacterium Ruminococcus gnavus from the human gut.</title>
        <authorList>
            <person name="Buttimer C."/>
        </authorList>
    </citation>
    <scope>NUCLEOTIDE SEQUENCE</scope>
    <source>
        <strain evidence="2">CCUG 49994</strain>
    </source>
</reference>
<dbReference type="RefSeq" id="WP_268803275.1">
    <property type="nucleotide sequence ID" value="NZ_JAPRAY010000002.1"/>
</dbReference>
<dbReference type="AlphaFoldDB" id="A0A9Q4HY00"/>
<name>A0A9Q4HY00_MEDGN</name>
<evidence type="ECO:0000313" key="2">
    <source>
        <dbReference type="EMBL" id="MCZ0666256.1"/>
    </source>
</evidence>
<accession>A0A9Q4HY00</accession>
<evidence type="ECO:0000313" key="3">
    <source>
        <dbReference type="Proteomes" id="UP001079535"/>
    </source>
</evidence>
<sequence>MEKVLGRKQSIRNEDWINAMQHIEDLVKKEELDVLVDQTVSEILEQTEGKKVAFAWSGGKDSLVLEKVCEMAGIHDCLMAVCDLEYPAFVEWVESHKPKKLEIINTGQDMDWLLKHQNMLFPQKSNVAAQWFHMVQHRGQARYYKAHDLDMLLLGRRRADGNYVGKGSNIYTDGNGVTRYSPLSDWSHEAILAFIHYHKVPVPPIYEWKNGYSCGTHPWPARQWTGSVENGWKEVFEIDRRIVIDAAKTIPSAREFLEKNGK</sequence>
<dbReference type="SUPFAM" id="SSF52402">
    <property type="entry name" value="Adenine nucleotide alpha hydrolases-like"/>
    <property type="match status" value="1"/>
</dbReference>
<dbReference type="Gene3D" id="3.40.50.620">
    <property type="entry name" value="HUPs"/>
    <property type="match status" value="1"/>
</dbReference>
<protein>
    <submittedName>
        <fullName evidence="2">Phosphoadenosine phosphosulfate reductase family protein</fullName>
    </submittedName>
</protein>
<dbReference type="EMBL" id="JAPRAY010000002">
    <property type="protein sequence ID" value="MCZ0666256.1"/>
    <property type="molecule type" value="Genomic_DNA"/>
</dbReference>
<dbReference type="InterPro" id="IPR002500">
    <property type="entry name" value="PAPS_reduct_dom"/>
</dbReference>
<feature type="domain" description="Phosphoadenosine phosphosulphate reductase" evidence="1">
    <location>
        <begin position="52"/>
        <end position="207"/>
    </location>
</feature>
<proteinExistence type="predicted"/>
<dbReference type="Proteomes" id="UP001079535">
    <property type="component" value="Unassembled WGS sequence"/>
</dbReference>
<organism evidence="2 3">
    <name type="scientific">Mediterraneibacter gnavus</name>
    <name type="common">Ruminococcus gnavus</name>
    <dbReference type="NCBI Taxonomy" id="33038"/>
    <lineage>
        <taxon>Bacteria</taxon>
        <taxon>Bacillati</taxon>
        <taxon>Bacillota</taxon>
        <taxon>Clostridia</taxon>
        <taxon>Lachnospirales</taxon>
        <taxon>Lachnospiraceae</taxon>
        <taxon>Mediterraneibacter</taxon>
    </lineage>
</organism>